<evidence type="ECO:0000256" key="2">
    <source>
        <dbReference type="SAM" id="SignalP"/>
    </source>
</evidence>
<dbReference type="PROSITE" id="PS51257">
    <property type="entry name" value="PROKAR_LIPOPROTEIN"/>
    <property type="match status" value="1"/>
</dbReference>
<evidence type="ECO:0000256" key="1">
    <source>
        <dbReference type="SAM" id="MobiDB-lite"/>
    </source>
</evidence>
<accession>A0A1G2HI83</accession>
<feature type="signal peptide" evidence="2">
    <location>
        <begin position="1"/>
        <end position="21"/>
    </location>
</feature>
<evidence type="ECO:0000313" key="4">
    <source>
        <dbReference type="Proteomes" id="UP000176770"/>
    </source>
</evidence>
<keyword evidence="2" id="KW-0732">Signal</keyword>
<evidence type="ECO:0008006" key="5">
    <source>
        <dbReference type="Google" id="ProtNLM"/>
    </source>
</evidence>
<sequence>MSKFARSFALMLTFIFFVATACSGKGAVPTTSTTAEPTITTTTAPPVTTTTTAVPSTTTTTTTTTIPVTTTTIQVIPPANGIYIVDPAEYPKGIPISLGDIGYQPESKLAGVGYILPSGSEILAPFDGYLDTQANSFIAGHNVPAGLFFQGEDMSGDYLLILTGHSVTFAEPGVKKRGEVIAVVTDPAKVMVDLESQINVLIGLTTFNPDTGGYEEDEDLMREFFSYLP</sequence>
<evidence type="ECO:0000313" key="3">
    <source>
        <dbReference type="EMBL" id="OGZ62212.1"/>
    </source>
</evidence>
<dbReference type="Proteomes" id="UP000176770">
    <property type="component" value="Unassembled WGS sequence"/>
</dbReference>
<feature type="region of interest" description="Disordered" evidence="1">
    <location>
        <begin position="28"/>
        <end position="62"/>
    </location>
</feature>
<name>A0A1G2HI83_9BACT</name>
<reference evidence="3 4" key="1">
    <citation type="journal article" date="2016" name="Nat. Commun.">
        <title>Thousands of microbial genomes shed light on interconnected biogeochemical processes in an aquifer system.</title>
        <authorList>
            <person name="Anantharaman K."/>
            <person name="Brown C.T."/>
            <person name="Hug L.A."/>
            <person name="Sharon I."/>
            <person name="Castelle C.J."/>
            <person name="Probst A.J."/>
            <person name="Thomas B.C."/>
            <person name="Singh A."/>
            <person name="Wilkins M.J."/>
            <person name="Karaoz U."/>
            <person name="Brodie E.L."/>
            <person name="Williams K.H."/>
            <person name="Hubbard S.S."/>
            <person name="Banfield J.F."/>
        </authorList>
    </citation>
    <scope>NUCLEOTIDE SEQUENCE [LARGE SCALE GENOMIC DNA]</scope>
</reference>
<dbReference type="EMBL" id="MHOK01000005">
    <property type="protein sequence ID" value="OGZ62212.1"/>
    <property type="molecule type" value="Genomic_DNA"/>
</dbReference>
<organism evidence="3 4">
    <name type="scientific">Candidatus Spechtbacteria bacterium RIFCSPLOWO2_12_FULL_38_22</name>
    <dbReference type="NCBI Taxonomy" id="1802165"/>
    <lineage>
        <taxon>Bacteria</taxon>
        <taxon>Candidatus Spechtiibacteriota</taxon>
    </lineage>
</organism>
<feature type="chain" id="PRO_5009583116" description="Peptidase M23 domain-containing protein" evidence="2">
    <location>
        <begin position="22"/>
        <end position="229"/>
    </location>
</feature>
<dbReference type="AlphaFoldDB" id="A0A1G2HI83"/>
<proteinExistence type="predicted"/>
<gene>
    <name evidence="3" type="ORF">A3F94_02690</name>
</gene>
<comment type="caution">
    <text evidence="3">The sequence shown here is derived from an EMBL/GenBank/DDBJ whole genome shotgun (WGS) entry which is preliminary data.</text>
</comment>
<protein>
    <recommendedName>
        <fullName evidence="5">Peptidase M23 domain-containing protein</fullName>
    </recommendedName>
</protein>
<dbReference type="STRING" id="1802165.A3F94_02690"/>